<proteinExistence type="predicted"/>
<reference evidence="3" key="1">
    <citation type="journal article" date="2014" name="Science">
        <title>Nonhuman genetics. Genomic basis for the convergent evolution of electric organs.</title>
        <authorList>
            <person name="Gallant J.R."/>
            <person name="Traeger L.L."/>
            <person name="Volkening J.D."/>
            <person name="Moffett H."/>
            <person name="Chen P.H."/>
            <person name="Novina C.D."/>
            <person name="Phillips G.N.Jr."/>
            <person name="Anand R."/>
            <person name="Wells G.B."/>
            <person name="Pinch M."/>
            <person name="Guth R."/>
            <person name="Unguez G.A."/>
            <person name="Albert J.S."/>
            <person name="Zakon H.H."/>
            <person name="Samanta M.P."/>
            <person name="Sussman M.R."/>
        </authorList>
    </citation>
    <scope>NUCLEOTIDE SEQUENCE [LARGE SCALE GENOMIC DNA]</scope>
</reference>
<evidence type="ECO:0000256" key="1">
    <source>
        <dbReference type="SAM" id="MobiDB-lite"/>
    </source>
</evidence>
<name>A0A4W4GUB5_ELEEL</name>
<feature type="region of interest" description="Disordered" evidence="1">
    <location>
        <begin position="1"/>
        <end position="31"/>
    </location>
</feature>
<dbReference type="Ensembl" id="ENSEEET00000040259.2">
    <property type="protein sequence ID" value="ENSEEEP00000039801.2"/>
    <property type="gene ID" value="ENSEEEG00000018873.2"/>
</dbReference>
<dbReference type="STRING" id="8005.ENSEEEP00000039801"/>
<reference evidence="2" key="5">
    <citation type="submission" date="2025-09" db="UniProtKB">
        <authorList>
            <consortium name="Ensembl"/>
        </authorList>
    </citation>
    <scope>IDENTIFICATION</scope>
</reference>
<keyword evidence="3" id="KW-1185">Reference proteome</keyword>
<dbReference type="Proteomes" id="UP000314983">
    <property type="component" value="Chromosome 9"/>
</dbReference>
<sequence>MSSLTQRRSPRCHATSAREAAEMPAPVSVRRAPADAEMLRARLVSAGPSGAQRGPDALVFTHSTKAQEKRRAAQRPAPLDVLPALKQYRERTQPEYIHRKNRERLISAGWKPPSLPLSRPESADPSLETRPSALQLHSPSPPPLNPLHFSSVEEVVRARIRSPTEIAQVVRNNPHLGFLYMTSAEPKSSVKYDAYNLKIASFESINTSDYYTVSARGVLRHRAGQVGFLLLERWEHEYRLHRRLLRIPTFALFRKWKAFRVWHGNVRARAVGMCRRALQERLFIVNESLRPALIDIREMCGRLGAMSLCRAETVRTHTLEEFRDAQYAQLGEVGRCSVCVSGTCACVLDGDESKLCADVDLLCEDTPGKMSHTEQANKRYHCSRLTCFIRLADYLIMNTMHVLAVNSISKLLSLLQEQNTHTPSHALIQSWASGETSHETQTKVGVEQSADASLLPMFITELMLDTQSLPFRPSIDDFQVISRFQRTVLSLEPLLPDSCFDAFTQPIINNKTEEKTCGEGPDLYATLDNDQHLQDIIGSIKVPVVPLTTTNPNCFCIHNTHTHARTHTLLL</sequence>
<reference evidence="2" key="3">
    <citation type="submission" date="2020-05" db="EMBL/GenBank/DDBJ databases">
        <title>Electrophorus electricus (electric eel) genome, fEleEle1, primary haplotype.</title>
        <authorList>
            <person name="Myers G."/>
            <person name="Meyer A."/>
            <person name="Fedrigo O."/>
            <person name="Formenti G."/>
            <person name="Rhie A."/>
            <person name="Tracey A."/>
            <person name="Sims Y."/>
            <person name="Jarvis E.D."/>
        </authorList>
    </citation>
    <scope>NUCLEOTIDE SEQUENCE [LARGE SCALE GENOMIC DNA]</scope>
</reference>
<accession>A0A4W4GUB5</accession>
<dbReference type="AlphaFoldDB" id="A0A4W4GUB5"/>
<feature type="region of interest" description="Disordered" evidence="1">
    <location>
        <begin position="108"/>
        <end position="145"/>
    </location>
</feature>
<reference evidence="2" key="4">
    <citation type="submission" date="2025-08" db="UniProtKB">
        <authorList>
            <consortium name="Ensembl"/>
        </authorList>
    </citation>
    <scope>IDENTIFICATION</scope>
</reference>
<protein>
    <submittedName>
        <fullName evidence="2">Uncharacterized protein</fullName>
    </submittedName>
</protein>
<evidence type="ECO:0000313" key="2">
    <source>
        <dbReference type="Ensembl" id="ENSEEEP00000039801.2"/>
    </source>
</evidence>
<organism evidence="2 3">
    <name type="scientific">Electrophorus electricus</name>
    <name type="common">Electric eel</name>
    <name type="synonym">Gymnotus electricus</name>
    <dbReference type="NCBI Taxonomy" id="8005"/>
    <lineage>
        <taxon>Eukaryota</taxon>
        <taxon>Metazoa</taxon>
        <taxon>Chordata</taxon>
        <taxon>Craniata</taxon>
        <taxon>Vertebrata</taxon>
        <taxon>Euteleostomi</taxon>
        <taxon>Actinopterygii</taxon>
        <taxon>Neopterygii</taxon>
        <taxon>Teleostei</taxon>
        <taxon>Ostariophysi</taxon>
        <taxon>Gymnotiformes</taxon>
        <taxon>Gymnotoidei</taxon>
        <taxon>Gymnotidae</taxon>
        <taxon>Electrophorus</taxon>
    </lineage>
</organism>
<reference evidence="3" key="2">
    <citation type="journal article" date="2017" name="Sci. Adv.">
        <title>A tail of two voltages: Proteomic comparison of the three electric organs of the electric eel.</title>
        <authorList>
            <person name="Traeger L.L."/>
            <person name="Sabat G."/>
            <person name="Barrett-Wilt G.A."/>
            <person name="Wells G.B."/>
            <person name="Sussman M.R."/>
        </authorList>
    </citation>
    <scope>NUCLEOTIDE SEQUENCE [LARGE SCALE GENOMIC DNA]</scope>
</reference>
<dbReference type="OMA" id="IILQIKV"/>
<dbReference type="GeneTree" id="ENSGT00940000154761"/>
<evidence type="ECO:0000313" key="3">
    <source>
        <dbReference type="Proteomes" id="UP000314983"/>
    </source>
</evidence>